<comment type="caution">
    <text evidence="1">The sequence shown here is derived from an EMBL/GenBank/DDBJ whole genome shotgun (WGS) entry which is preliminary data.</text>
</comment>
<dbReference type="eggNOG" id="COG0671">
    <property type="taxonomic scope" value="Bacteria"/>
</dbReference>
<accession>A1ZQZ6</accession>
<dbReference type="SUPFAM" id="SSF48317">
    <property type="entry name" value="Acid phosphatase/Vanadium-dependent haloperoxidase"/>
    <property type="match status" value="1"/>
</dbReference>
<reference evidence="1 2" key="1">
    <citation type="submission" date="2007-01" db="EMBL/GenBank/DDBJ databases">
        <authorList>
            <person name="Haygood M."/>
            <person name="Podell S."/>
            <person name="Anderson C."/>
            <person name="Hopkinson B."/>
            <person name="Roe K."/>
            <person name="Barbeau K."/>
            <person name="Gaasterland T."/>
            <person name="Ferriera S."/>
            <person name="Johnson J."/>
            <person name="Kravitz S."/>
            <person name="Beeson K."/>
            <person name="Sutton G."/>
            <person name="Rogers Y.-H."/>
            <person name="Friedman R."/>
            <person name="Frazier M."/>
            <person name="Venter J.C."/>
        </authorList>
    </citation>
    <scope>NUCLEOTIDE SEQUENCE [LARGE SCALE GENOMIC DNA]</scope>
    <source>
        <strain evidence="1 2">ATCC 23134</strain>
    </source>
</reference>
<dbReference type="Proteomes" id="UP000004095">
    <property type="component" value="Unassembled WGS sequence"/>
</dbReference>
<dbReference type="EMBL" id="AAWS01000025">
    <property type="protein sequence ID" value="EAY27301.1"/>
    <property type="molecule type" value="Genomic_DNA"/>
</dbReference>
<dbReference type="PANTHER" id="PTHR34599">
    <property type="entry name" value="PEROXIDASE-RELATED"/>
    <property type="match status" value="1"/>
</dbReference>
<protein>
    <submittedName>
        <fullName evidence="1">PAP2 superfamily protein</fullName>
    </submittedName>
</protein>
<dbReference type="PANTHER" id="PTHR34599:SF1">
    <property type="entry name" value="PHOSPHATIDIC ACID PHOSPHATASE TYPE 2_HALOPEROXIDASE DOMAIN-CONTAINING PROTEIN"/>
    <property type="match status" value="1"/>
</dbReference>
<dbReference type="InterPro" id="IPR036938">
    <property type="entry name" value="PAP2/HPO_sf"/>
</dbReference>
<sequence>MLFKPGIGYGQMTSSSLKSFKFKLQERFSPVNEKLLQDEISEIAVIQRQMEKENLWAIRYWNGAYPSYRWHQLLMQASQNHQGHKNGGRVVVMHLAIYDAMVEVWKHKKAHFQKAAYQYDSKVKRLGPKSDYSAFICEWSAVAGAAHRVIGHYFPAQKELLDSQLAAFKSARLASGLQFPSDIEKGLEIGQKIAKKYIEYAKDDRTDRRWKGRVPKLDSLWSGNPSPWDPMKRQWKPLTLDQPNQFRPKPPPTDWSVDMEELREFNAKHQSSEIAWKWKSEPVWDRLIERKILEYNLNPFEAAFANAIFHTARYDAIIAAWDGKYHYWGIRPFQYDLSFKPILIATPNFPGYPAGHTTVAGSIAKVLSFLFPRDKSFFDGLAKECSESRFEGGVHFRTDNEVGLEVGDKVGQWVIKAFTE</sequence>
<dbReference type="InterPro" id="IPR052559">
    <property type="entry name" value="V-haloperoxidase"/>
</dbReference>
<gene>
    <name evidence="1" type="ORF">M23134_06611</name>
</gene>
<dbReference type="CDD" id="cd03398">
    <property type="entry name" value="PAP2_haloperoxidase"/>
    <property type="match status" value="1"/>
</dbReference>
<name>A1ZQZ6_MICM2</name>
<evidence type="ECO:0000313" key="1">
    <source>
        <dbReference type="EMBL" id="EAY27301.1"/>
    </source>
</evidence>
<keyword evidence="2" id="KW-1185">Reference proteome</keyword>
<organism evidence="1 2">
    <name type="scientific">Microscilla marina ATCC 23134</name>
    <dbReference type="NCBI Taxonomy" id="313606"/>
    <lineage>
        <taxon>Bacteria</taxon>
        <taxon>Pseudomonadati</taxon>
        <taxon>Bacteroidota</taxon>
        <taxon>Cytophagia</taxon>
        <taxon>Cytophagales</taxon>
        <taxon>Microscillaceae</taxon>
        <taxon>Microscilla</taxon>
    </lineage>
</organism>
<dbReference type="AlphaFoldDB" id="A1ZQZ6"/>
<dbReference type="Gene3D" id="1.10.606.20">
    <property type="match status" value="1"/>
</dbReference>
<proteinExistence type="predicted"/>
<evidence type="ECO:0000313" key="2">
    <source>
        <dbReference type="Proteomes" id="UP000004095"/>
    </source>
</evidence>